<name>A0A1H9IZP5_9GAMM</name>
<feature type="signal peptide" evidence="2">
    <location>
        <begin position="1"/>
        <end position="20"/>
    </location>
</feature>
<protein>
    <recommendedName>
        <fullName evidence="5">Lipid A deacylase LpxR family protein</fullName>
    </recommendedName>
</protein>
<proteinExistence type="predicted"/>
<sequence>MKTTAVILTVGLTLSAPLMAAPSQPDPFASEKKALLGSESNPGTFNFYLENDLFADTDQQYTNGIRFSWTSPDLTSYLDDKRLPVWARRYNRYITAPLGLFDDTPPKQDEIVRNLVVTLGQQMFTPKDNKRTTVDPDDRPYAGWLYLGMGYHLKHKQRMDSAIMNIGLIGPASLAKEAQDLVHDVRGIEKFDGWDNQLNNELGLQLVYERKYRTPVQRIKGALEYDIIWHGGASLGNVATYLNAGAEFRLGWFLPDDFGTSSLRPGGDNSAPGSNDLRTQSTSGYSRDQNFGLHGFIAIDGRWVLRDIFLDGNTFSHSHSVDKENWVGDVSIGASMLVEDWKISYARVFRSKEFDTQKETHSFGSISASYSF</sequence>
<dbReference type="RefSeq" id="WP_091359356.1">
    <property type="nucleotide sequence ID" value="NZ_AP025284.1"/>
</dbReference>
<feature type="compositionally biased region" description="Polar residues" evidence="1">
    <location>
        <begin position="271"/>
        <end position="283"/>
    </location>
</feature>
<dbReference type="Pfam" id="PF09982">
    <property type="entry name" value="LpxR"/>
    <property type="match status" value="1"/>
</dbReference>
<dbReference type="STRING" id="355243.SAMN03080615_02773"/>
<dbReference type="InterPro" id="IPR018707">
    <property type="entry name" value="LpxR"/>
</dbReference>
<evidence type="ECO:0000313" key="4">
    <source>
        <dbReference type="Proteomes" id="UP000198749"/>
    </source>
</evidence>
<dbReference type="Gene3D" id="2.40.128.140">
    <property type="entry name" value="Outer membrane protein"/>
    <property type="match status" value="1"/>
</dbReference>
<gene>
    <name evidence="3" type="ORF">SAMN03080615_02773</name>
</gene>
<evidence type="ECO:0000256" key="1">
    <source>
        <dbReference type="SAM" id="MobiDB-lite"/>
    </source>
</evidence>
<feature type="chain" id="PRO_5011457758" description="Lipid A deacylase LpxR family protein" evidence="2">
    <location>
        <begin position="21"/>
        <end position="372"/>
    </location>
</feature>
<evidence type="ECO:0000313" key="3">
    <source>
        <dbReference type="EMBL" id="SEQ79835.1"/>
    </source>
</evidence>
<accession>A0A1H9IZP5</accession>
<organism evidence="3 4">
    <name type="scientific">Amphritea atlantica</name>
    <dbReference type="NCBI Taxonomy" id="355243"/>
    <lineage>
        <taxon>Bacteria</taxon>
        <taxon>Pseudomonadati</taxon>
        <taxon>Pseudomonadota</taxon>
        <taxon>Gammaproteobacteria</taxon>
        <taxon>Oceanospirillales</taxon>
        <taxon>Oceanospirillaceae</taxon>
        <taxon>Amphritea</taxon>
    </lineage>
</organism>
<keyword evidence="2" id="KW-0732">Signal</keyword>
<dbReference type="Proteomes" id="UP000198749">
    <property type="component" value="Unassembled WGS sequence"/>
</dbReference>
<evidence type="ECO:0000256" key="2">
    <source>
        <dbReference type="SAM" id="SignalP"/>
    </source>
</evidence>
<keyword evidence="4" id="KW-1185">Reference proteome</keyword>
<feature type="region of interest" description="Disordered" evidence="1">
    <location>
        <begin position="264"/>
        <end position="283"/>
    </location>
</feature>
<dbReference type="AlphaFoldDB" id="A0A1H9IZP5"/>
<dbReference type="EMBL" id="FOGB01000008">
    <property type="protein sequence ID" value="SEQ79835.1"/>
    <property type="molecule type" value="Genomic_DNA"/>
</dbReference>
<dbReference type="InterPro" id="IPR037107">
    <property type="entry name" value="Put_OMP_sf"/>
</dbReference>
<dbReference type="OrthoDB" id="9776275at2"/>
<reference evidence="4" key="1">
    <citation type="submission" date="2016-10" db="EMBL/GenBank/DDBJ databases">
        <authorList>
            <person name="Varghese N."/>
            <person name="Submissions S."/>
        </authorList>
    </citation>
    <scope>NUCLEOTIDE SEQUENCE [LARGE SCALE GENOMIC DNA]</scope>
    <source>
        <strain evidence="4">DSM 18887</strain>
    </source>
</reference>
<evidence type="ECO:0008006" key="5">
    <source>
        <dbReference type="Google" id="ProtNLM"/>
    </source>
</evidence>